<dbReference type="GO" id="GO:0016791">
    <property type="term" value="F:phosphatase activity"/>
    <property type="evidence" value="ECO:0007669"/>
    <property type="project" value="UniProtKB-ARBA"/>
</dbReference>
<dbReference type="GO" id="GO:0000287">
    <property type="term" value="F:magnesium ion binding"/>
    <property type="evidence" value="ECO:0007669"/>
    <property type="project" value="TreeGrafter"/>
</dbReference>
<dbReference type="PROSITE" id="PS01229">
    <property type="entry name" value="COF_2"/>
    <property type="match status" value="1"/>
</dbReference>
<dbReference type="NCBIfam" id="TIGR00099">
    <property type="entry name" value="Cof-subfamily"/>
    <property type="match status" value="1"/>
</dbReference>
<name>A0A0R1YCG5_9LACO</name>
<dbReference type="Gene3D" id="3.30.1240.10">
    <property type="match status" value="1"/>
</dbReference>
<dbReference type="STRING" id="1423754.FC39_GL000719"/>
<dbReference type="InterPro" id="IPR036412">
    <property type="entry name" value="HAD-like_sf"/>
</dbReference>
<reference evidence="1 2" key="1">
    <citation type="journal article" date="2015" name="Genome Announc.">
        <title>Expanding the biotechnology potential of lactobacilli through comparative genomics of 213 strains and associated genera.</title>
        <authorList>
            <person name="Sun Z."/>
            <person name="Harris H.M."/>
            <person name="McCann A."/>
            <person name="Guo C."/>
            <person name="Argimon S."/>
            <person name="Zhang W."/>
            <person name="Yang X."/>
            <person name="Jeffery I.B."/>
            <person name="Cooney J.C."/>
            <person name="Kagawa T.F."/>
            <person name="Liu W."/>
            <person name="Song Y."/>
            <person name="Salvetti E."/>
            <person name="Wrobel A."/>
            <person name="Rasinkangas P."/>
            <person name="Parkhill J."/>
            <person name="Rea M.C."/>
            <person name="O'Sullivan O."/>
            <person name="Ritari J."/>
            <person name="Douillard F.P."/>
            <person name="Paul Ross R."/>
            <person name="Yang R."/>
            <person name="Briner A.E."/>
            <person name="Felis G.E."/>
            <person name="de Vos W.M."/>
            <person name="Barrangou R."/>
            <person name="Klaenhammer T.R."/>
            <person name="Caufield P.W."/>
            <person name="Cui Y."/>
            <person name="Zhang H."/>
            <person name="O'Toole P.W."/>
        </authorList>
    </citation>
    <scope>NUCLEOTIDE SEQUENCE [LARGE SCALE GENOMIC DNA]</scope>
    <source>
        <strain evidence="1 2">DSM 5661</strain>
    </source>
</reference>
<dbReference type="Gene3D" id="3.40.50.1000">
    <property type="entry name" value="HAD superfamily/HAD-like"/>
    <property type="match status" value="1"/>
</dbReference>
<dbReference type="InterPro" id="IPR000150">
    <property type="entry name" value="Cof"/>
</dbReference>
<dbReference type="PANTHER" id="PTHR10000">
    <property type="entry name" value="PHOSPHOSERINE PHOSPHATASE"/>
    <property type="match status" value="1"/>
</dbReference>
<keyword evidence="2" id="KW-1185">Reference proteome</keyword>
<dbReference type="SUPFAM" id="SSF56784">
    <property type="entry name" value="HAD-like"/>
    <property type="match status" value="1"/>
</dbReference>
<dbReference type="PANTHER" id="PTHR10000:SF25">
    <property type="entry name" value="PHOSPHATASE YKRA-RELATED"/>
    <property type="match status" value="1"/>
</dbReference>
<dbReference type="PATRIC" id="fig|1423754.3.peg.741"/>
<organism evidence="1 2">
    <name type="scientific">Lactobacillus hamsteri DSM 5661 = JCM 6256</name>
    <dbReference type="NCBI Taxonomy" id="1423754"/>
    <lineage>
        <taxon>Bacteria</taxon>
        <taxon>Bacillati</taxon>
        <taxon>Bacillota</taxon>
        <taxon>Bacilli</taxon>
        <taxon>Lactobacillales</taxon>
        <taxon>Lactobacillaceae</taxon>
        <taxon>Lactobacillus</taxon>
    </lineage>
</organism>
<dbReference type="Pfam" id="PF08282">
    <property type="entry name" value="Hydrolase_3"/>
    <property type="match status" value="1"/>
</dbReference>
<dbReference type="GO" id="GO:0005829">
    <property type="term" value="C:cytosol"/>
    <property type="evidence" value="ECO:0007669"/>
    <property type="project" value="TreeGrafter"/>
</dbReference>
<evidence type="ECO:0000313" key="2">
    <source>
        <dbReference type="Proteomes" id="UP000051223"/>
    </source>
</evidence>
<dbReference type="InterPro" id="IPR023214">
    <property type="entry name" value="HAD_sf"/>
</dbReference>
<gene>
    <name evidence="1" type="ORF">FC39_GL000719</name>
</gene>
<dbReference type="Proteomes" id="UP000051223">
    <property type="component" value="Unassembled WGS sequence"/>
</dbReference>
<dbReference type="AlphaFoldDB" id="A0A0R1YCG5"/>
<dbReference type="eggNOG" id="COG0561">
    <property type="taxonomic scope" value="Bacteria"/>
</dbReference>
<dbReference type="EMBL" id="AZGI01000025">
    <property type="protein sequence ID" value="KRM40248.1"/>
    <property type="molecule type" value="Genomic_DNA"/>
</dbReference>
<accession>A0A0R1YCG5</accession>
<sequence>MPESTKCAFDEMHKNGIKIFTATGRHILELRRMPVKDLKFDGYVTLNGQIGLDKDQKIIFDNPIDEHDTKILAQAFADKKITVNMVEEDKIFINFINDDVKITLKRILSPLPDIGTYNGKKIYQCMTYGDGTLARQLIAKLPNCKLTQWNPLGFDIIPKDGSKMVGIEKMMKHFDLKEDEIIVFGDGDNDLEMLKHAGTSVAMGNGIEEVKKTADYVTDDIDKDGIYNALKHFNVI</sequence>
<comment type="caution">
    <text evidence="1">The sequence shown here is derived from an EMBL/GenBank/DDBJ whole genome shotgun (WGS) entry which is preliminary data.</text>
</comment>
<protein>
    <submittedName>
        <fullName evidence="1">Uncharacterized protein</fullName>
    </submittedName>
</protein>
<evidence type="ECO:0000313" key="1">
    <source>
        <dbReference type="EMBL" id="KRM40248.1"/>
    </source>
</evidence>
<proteinExistence type="predicted"/>